<dbReference type="Gene3D" id="1.20.120.450">
    <property type="entry name" value="dinb family like domain"/>
    <property type="match status" value="1"/>
</dbReference>
<evidence type="ECO:0000313" key="3">
    <source>
        <dbReference type="Proteomes" id="UP000286806"/>
    </source>
</evidence>
<dbReference type="InterPro" id="IPR034660">
    <property type="entry name" value="DinB/YfiT-like"/>
</dbReference>
<feature type="domain" description="DinB-like" evidence="1">
    <location>
        <begin position="21"/>
        <end position="150"/>
    </location>
</feature>
<organism evidence="2 3">
    <name type="scientific">Sulfuriferula multivorans</name>
    <dbReference type="NCBI Taxonomy" id="1559896"/>
    <lineage>
        <taxon>Bacteria</taxon>
        <taxon>Pseudomonadati</taxon>
        <taxon>Pseudomonadota</taxon>
        <taxon>Betaproteobacteria</taxon>
        <taxon>Nitrosomonadales</taxon>
        <taxon>Sulfuricellaceae</taxon>
        <taxon>Sulfuriferula</taxon>
    </lineage>
</organism>
<dbReference type="SUPFAM" id="SSF109854">
    <property type="entry name" value="DinB/YfiT-like putative metalloenzymes"/>
    <property type="match status" value="1"/>
</dbReference>
<dbReference type="RefSeq" id="WP_124704187.1">
    <property type="nucleotide sequence ID" value="NZ_BGOW01000010.1"/>
</dbReference>
<evidence type="ECO:0000259" key="1">
    <source>
        <dbReference type="Pfam" id="PF12867"/>
    </source>
</evidence>
<dbReference type="AlphaFoldDB" id="A0A401JCT0"/>
<comment type="caution">
    <text evidence="2">The sequence shown here is derived from an EMBL/GenBank/DDBJ whole genome shotgun (WGS) entry which is preliminary data.</text>
</comment>
<dbReference type="Proteomes" id="UP000286806">
    <property type="component" value="Unassembled WGS sequence"/>
</dbReference>
<reference evidence="2 3" key="1">
    <citation type="journal article" date="2019" name="Front. Microbiol.">
        <title>Genomes of Neutrophilic Sulfur-Oxidizing Chemolithoautotrophs Representing 9 Proteobacterial Species From 8 Genera.</title>
        <authorList>
            <person name="Watanabe T."/>
            <person name="Kojima H."/>
            <person name="Umezawa K."/>
            <person name="Hori C."/>
            <person name="Takasuka T.E."/>
            <person name="Kato Y."/>
            <person name="Fukui M."/>
        </authorList>
    </citation>
    <scope>NUCLEOTIDE SEQUENCE [LARGE SCALE GENOMIC DNA]</scope>
    <source>
        <strain evidence="2 3">TTN</strain>
    </source>
</reference>
<gene>
    <name evidence="2" type="ORF">SFMTTN_1167</name>
</gene>
<dbReference type="EMBL" id="BGOW01000010">
    <property type="protein sequence ID" value="GBL45360.1"/>
    <property type="molecule type" value="Genomic_DNA"/>
</dbReference>
<dbReference type="InterPro" id="IPR024775">
    <property type="entry name" value="DinB-like"/>
</dbReference>
<dbReference type="OrthoDB" id="9812044at2"/>
<keyword evidence="3" id="KW-1185">Reference proteome</keyword>
<evidence type="ECO:0000313" key="2">
    <source>
        <dbReference type="EMBL" id="GBL45360.1"/>
    </source>
</evidence>
<name>A0A401JCT0_9PROT</name>
<sequence>MNELKRFISLFDQEVIHTFDYLGMLSDAQWSAIPIDSETLFLGTRINKITISALARHLINAESHWFGQLASLPATATMPLPGKSSTLENMPDGPALIDAYRATHAVNLENLHALTPAVLEKEFVFTGRHYTGIGFLWSVLGHHTYHLGQIDLLMRQQGLVAPEYMEWQETGRVLG</sequence>
<protein>
    <recommendedName>
        <fullName evidence="1">DinB-like domain-containing protein</fullName>
    </recommendedName>
</protein>
<proteinExistence type="predicted"/>
<dbReference type="Pfam" id="PF12867">
    <property type="entry name" value="DinB_2"/>
    <property type="match status" value="1"/>
</dbReference>
<accession>A0A401JCT0</accession>